<dbReference type="Gene3D" id="1.10.150.130">
    <property type="match status" value="1"/>
</dbReference>
<evidence type="ECO:0000256" key="2">
    <source>
        <dbReference type="ARBA" id="ARBA00023125"/>
    </source>
</evidence>
<dbReference type="Pfam" id="PF00589">
    <property type="entry name" value="Phage_integrase"/>
    <property type="match status" value="1"/>
</dbReference>
<dbReference type="CDD" id="cd00796">
    <property type="entry name" value="INT_Rci_Hp1_C"/>
    <property type="match status" value="1"/>
</dbReference>
<comment type="similarity">
    <text evidence="1">Belongs to the 'phage' integrase family.</text>
</comment>
<gene>
    <name evidence="5" type="ORF">JIN87_25165</name>
</gene>
<dbReference type="Proteomes" id="UP000617628">
    <property type="component" value="Unassembled WGS sequence"/>
</dbReference>
<dbReference type="InterPro" id="IPR002104">
    <property type="entry name" value="Integrase_catalytic"/>
</dbReference>
<reference evidence="5" key="1">
    <citation type="submission" date="2021-01" db="EMBL/GenBank/DDBJ databases">
        <title>Modified the classification status of verrucomicrobia.</title>
        <authorList>
            <person name="Feng X."/>
        </authorList>
    </citation>
    <scope>NUCLEOTIDE SEQUENCE</scope>
    <source>
        <strain evidence="5">KCTC 13126</strain>
    </source>
</reference>
<dbReference type="AlphaFoldDB" id="A0A934S2W6"/>
<dbReference type="PANTHER" id="PTHR30349">
    <property type="entry name" value="PHAGE INTEGRASE-RELATED"/>
    <property type="match status" value="1"/>
</dbReference>
<dbReference type="InterPro" id="IPR011010">
    <property type="entry name" value="DNA_brk_join_enz"/>
</dbReference>
<evidence type="ECO:0000313" key="6">
    <source>
        <dbReference type="Proteomes" id="UP000617628"/>
    </source>
</evidence>
<evidence type="ECO:0000313" key="5">
    <source>
        <dbReference type="EMBL" id="MBK1880200.1"/>
    </source>
</evidence>
<comment type="caution">
    <text evidence="5">The sequence shown here is derived from an EMBL/GenBank/DDBJ whole genome shotgun (WGS) entry which is preliminary data.</text>
</comment>
<dbReference type="PANTHER" id="PTHR30349:SF64">
    <property type="entry name" value="PROPHAGE INTEGRASE INTD-RELATED"/>
    <property type="match status" value="1"/>
</dbReference>
<dbReference type="EMBL" id="JAENIL010000075">
    <property type="protein sequence ID" value="MBK1880200.1"/>
    <property type="molecule type" value="Genomic_DNA"/>
</dbReference>
<accession>A0A934S2W6</accession>
<dbReference type="SUPFAM" id="SSF56349">
    <property type="entry name" value="DNA breaking-rejoining enzymes"/>
    <property type="match status" value="1"/>
</dbReference>
<dbReference type="PROSITE" id="PS51898">
    <property type="entry name" value="TYR_RECOMBINASE"/>
    <property type="match status" value="1"/>
</dbReference>
<dbReference type="RefSeq" id="WP_200358899.1">
    <property type="nucleotide sequence ID" value="NZ_JAENIL010000075.1"/>
</dbReference>
<dbReference type="GO" id="GO:0003677">
    <property type="term" value="F:DNA binding"/>
    <property type="evidence" value="ECO:0007669"/>
    <property type="project" value="UniProtKB-KW"/>
</dbReference>
<evidence type="ECO:0000256" key="1">
    <source>
        <dbReference type="ARBA" id="ARBA00008857"/>
    </source>
</evidence>
<proteinExistence type="inferred from homology"/>
<sequence>MESQQGSDEQDKQWVKKDKNLVVYGPTGIYYGRAKVDGSLVYDCFNTKERAVADRRLLKFMERIRKARNKSNKGKRALARATYSTLFELFKKEIEADTSIKPNSRMAKINSIIRIETSWPDLLTMKPAKLRKHDVERWVRRLSTEGTQFTLPGTDTKRTGNSESSVKKSLQILVKIHDFAIEEGLASENVVREISKERRIFKGVKASEPYIPSAEELSMIEEKISENRGGTDRSFTLRFLTYSGARIDEARNIFWSQVDFANRTLFIPGTKTATSDRSLPMNIQLLKLLEERYKSLLSKATASELKGIKILPVKDLNKQLKVACEDLGIPKQTKTGQRDTITNHSLRHYFATSCLDKGVPIPTVSNWLGHSDGGAILLKIYNHYLEDKGRAAADALDLGA</sequence>
<evidence type="ECO:0000259" key="4">
    <source>
        <dbReference type="PROSITE" id="PS51898"/>
    </source>
</evidence>
<evidence type="ECO:0000256" key="3">
    <source>
        <dbReference type="ARBA" id="ARBA00023172"/>
    </source>
</evidence>
<keyword evidence="3" id="KW-0233">DNA recombination</keyword>
<dbReference type="GO" id="GO:0006310">
    <property type="term" value="P:DNA recombination"/>
    <property type="evidence" value="ECO:0007669"/>
    <property type="project" value="UniProtKB-KW"/>
</dbReference>
<organism evidence="5 6">
    <name type="scientific">Pelagicoccus mobilis</name>
    <dbReference type="NCBI Taxonomy" id="415221"/>
    <lineage>
        <taxon>Bacteria</taxon>
        <taxon>Pseudomonadati</taxon>
        <taxon>Verrucomicrobiota</taxon>
        <taxon>Opitutia</taxon>
        <taxon>Puniceicoccales</taxon>
        <taxon>Pelagicoccaceae</taxon>
        <taxon>Pelagicoccus</taxon>
    </lineage>
</organism>
<dbReference type="GO" id="GO:0015074">
    <property type="term" value="P:DNA integration"/>
    <property type="evidence" value="ECO:0007669"/>
    <property type="project" value="InterPro"/>
</dbReference>
<keyword evidence="6" id="KW-1185">Reference proteome</keyword>
<keyword evidence="2" id="KW-0238">DNA-binding</keyword>
<dbReference type="Gene3D" id="1.10.443.10">
    <property type="entry name" value="Intergrase catalytic core"/>
    <property type="match status" value="1"/>
</dbReference>
<dbReference type="InterPro" id="IPR013762">
    <property type="entry name" value="Integrase-like_cat_sf"/>
</dbReference>
<dbReference type="InterPro" id="IPR050090">
    <property type="entry name" value="Tyrosine_recombinase_XerCD"/>
</dbReference>
<dbReference type="InterPro" id="IPR010998">
    <property type="entry name" value="Integrase_recombinase_N"/>
</dbReference>
<name>A0A934S2W6_9BACT</name>
<feature type="domain" description="Tyr recombinase" evidence="4">
    <location>
        <begin position="207"/>
        <end position="394"/>
    </location>
</feature>
<protein>
    <submittedName>
        <fullName evidence="5">Tyrosine-type recombinase/integrase</fullName>
    </submittedName>
</protein>